<protein>
    <submittedName>
        <fullName evidence="1">Uncharacterized protein</fullName>
    </submittedName>
</protein>
<organism evidence="1 2">
    <name type="scientific">Acinetobacter phage vB_AbaM_ME3</name>
    <dbReference type="NCBI Taxonomy" id="1837876"/>
    <lineage>
        <taxon>Viruses</taxon>
        <taxon>Duplodnaviria</taxon>
        <taxon>Heunggongvirae</taxon>
        <taxon>Uroviricota</taxon>
        <taxon>Caudoviricetes</taxon>
        <taxon>Metrivirus</taxon>
        <taxon>Metrivirus ME3</taxon>
    </lineage>
</organism>
<dbReference type="EMBL" id="KU935715">
    <property type="protein sequence ID" value="AND75475.1"/>
    <property type="molecule type" value="Genomic_DNA"/>
</dbReference>
<name>A0A172Q0W2_9CAUD</name>
<accession>A0A172Q0W2</accession>
<keyword evidence="2" id="KW-1185">Reference proteome</keyword>
<reference evidence="2" key="1">
    <citation type="submission" date="2016-03" db="EMBL/GenBank/DDBJ databases">
        <title>Characterization of Acinetobacter baumannii phage vB_AbaM_ME3.</title>
        <authorList>
            <person name="Buttimer C.T.H."/>
            <person name="Elbreki M."/>
            <person name="Coffey A."/>
        </authorList>
    </citation>
    <scope>NUCLEOTIDE SEQUENCE [LARGE SCALE GENOMIC DNA]</scope>
</reference>
<gene>
    <name evidence="1" type="ORF">ME3_314</name>
</gene>
<sequence>MFDLILFSVFFSPFIIAPVVDKQQNSNNIEILNIQYPIVQYKEKEYIPFEMLKYSINTVNCSTDVKTIHYEYTTKLSNNEVLNFHSVSKTFHVKKLDICLLKEFNSNG</sequence>
<dbReference type="Proteomes" id="UP000225947">
    <property type="component" value="Segment"/>
</dbReference>
<proteinExistence type="predicted"/>
<evidence type="ECO:0000313" key="2">
    <source>
        <dbReference type="Proteomes" id="UP000225947"/>
    </source>
</evidence>
<evidence type="ECO:0000313" key="1">
    <source>
        <dbReference type="EMBL" id="AND75475.1"/>
    </source>
</evidence>